<evidence type="ECO:0000313" key="2">
    <source>
        <dbReference type="Proteomes" id="UP000002374"/>
    </source>
</evidence>
<dbReference type="EMBL" id="GU903191">
    <property type="protein sequence ID" value="ADE87943.1"/>
    <property type="molecule type" value="Genomic_DNA"/>
</dbReference>
<protein>
    <submittedName>
        <fullName evidence="1">Conserved phage protein</fullName>
    </submittedName>
</protein>
<keyword evidence="2" id="KW-1185">Reference proteome</keyword>
<sequence>MKQVTIDTVRERIAELEIVNSHGELSLRGEFELACLRMLAASLEAKPVVYSLIFRNMEGKLYDYVNVNTTFATMEEAQSYGKGGRYVTHGDGSIKWVADPSLDPVVVPLYTAPPVQVNSVNDDVRNVVVLLENNEWAEHCTKTELGQRLESEITRLHNWLSAQKAAPEHKAAVATLELKGYTYHGGQMWKPPLGNPPAYITDEPATDNTAQQFEALATSAQREPVAAVKHYTGNEYPTLKFAQNEWCVCGDREDAQELADAINALATRAGSGKL</sequence>
<dbReference type="RefSeq" id="YP_009168920.1">
    <property type="nucleotide sequence ID" value="NC_027995.1"/>
</dbReference>
<dbReference type="OrthoDB" id="21071at10239"/>
<accession>D5LH12</accession>
<dbReference type="Proteomes" id="UP000002374">
    <property type="component" value="Segment"/>
</dbReference>
<dbReference type="KEGG" id="vg:26042276"/>
<reference evidence="1 2" key="1">
    <citation type="journal article" date="2011" name="Vet. Microbiol.">
        <title>Complete genome sequence of vB_EcoM_ECO1230-10: a coliphage with therapeutic potential for bovine metritis.</title>
        <authorList>
            <person name="Santos T.M."/>
            <person name="Bicalho R.C."/>
        </authorList>
    </citation>
    <scope>NUCLEOTIDE SEQUENCE [LARGE SCALE GENOMIC DNA]</scope>
</reference>
<proteinExistence type="predicted"/>
<organism evidence="1 2">
    <name type="scientific">Escherichia phage vB_EcoM_ECO1230-10</name>
    <dbReference type="NCBI Taxonomy" id="669875"/>
    <lineage>
        <taxon>Viruses</taxon>
        <taxon>Duplodnaviria</taxon>
        <taxon>Heunggongvirae</taxon>
        <taxon>Uroviricota</taxon>
        <taxon>Caudoviricetes</taxon>
        <taxon>Iiscvirinae</taxon>
        <taxon>Jilinvirus</taxon>
        <taxon>Jilinvirus CVM10</taxon>
    </lineage>
</organism>
<evidence type="ECO:0000313" key="1">
    <source>
        <dbReference type="EMBL" id="ADE87943.1"/>
    </source>
</evidence>
<name>D5LH12_9CAUD</name>
<dbReference type="GeneID" id="26042276"/>